<comment type="caution">
    <text evidence="2">The sequence shown here is derived from an EMBL/GenBank/DDBJ whole genome shotgun (WGS) entry which is preliminary data.</text>
</comment>
<proteinExistence type="predicted"/>
<keyword evidence="1" id="KW-1133">Transmembrane helix</keyword>
<sequence length="314" mass="35053">MSDTPPSHCPNCDHRLAPWDHYCSQCGQHAQNHPPTLWEFVHEWIAHYVAAEGVLWKSLWGLMARPGFLTLEYLAGRRRRYVLPLRLVLTLGLVFFLLLKLSVSPTDMVQLDPKERAAIEADAPWSAASGPVPSVPPKPAASAIQAARAASAASEPIEADEPQARFDGTPAWMQERAQRVWEHYRKEPEAFNKKLWASVMGMAPYAVLASIPFYAGLLALVTWGRRRTYGEHFVFAMHLHAFWYGCLLLALIPSAVVGFGVWAWSNLYPLIALRRVYGGRWPTVLLRATVLVVLHWILLGLGMLTVLALGAMSA</sequence>
<evidence type="ECO:0000313" key="2">
    <source>
        <dbReference type="EMBL" id="RVT84735.1"/>
    </source>
</evidence>
<evidence type="ECO:0000313" key="3">
    <source>
        <dbReference type="Proteomes" id="UP000288587"/>
    </source>
</evidence>
<evidence type="ECO:0000256" key="1">
    <source>
        <dbReference type="SAM" id="Phobius"/>
    </source>
</evidence>
<dbReference type="Pfam" id="PF12412">
    <property type="entry name" value="DUF3667"/>
    <property type="match status" value="1"/>
</dbReference>
<keyword evidence="1" id="KW-0812">Transmembrane</keyword>
<feature type="transmembrane region" description="Helical" evidence="1">
    <location>
        <begin position="284"/>
        <end position="309"/>
    </location>
</feature>
<keyword evidence="3" id="KW-1185">Reference proteome</keyword>
<keyword evidence="1" id="KW-0472">Membrane</keyword>
<dbReference type="RefSeq" id="WP_127683136.1">
    <property type="nucleotide sequence ID" value="NZ_SACM01000003.1"/>
</dbReference>
<protein>
    <submittedName>
        <fullName evidence="2">DUF3667 domain-containing protein</fullName>
    </submittedName>
</protein>
<dbReference type="OrthoDB" id="9111327at2"/>
<name>A0A437LH56_9BURK</name>
<accession>A0A437LH56</accession>
<gene>
    <name evidence="2" type="ORF">EOD73_11430</name>
</gene>
<dbReference type="EMBL" id="SACM01000003">
    <property type="protein sequence ID" value="RVT84735.1"/>
    <property type="molecule type" value="Genomic_DNA"/>
</dbReference>
<feature type="transmembrane region" description="Helical" evidence="1">
    <location>
        <begin position="242"/>
        <end position="264"/>
    </location>
</feature>
<dbReference type="AlphaFoldDB" id="A0A437LH56"/>
<reference evidence="2 3" key="1">
    <citation type="submission" date="2019-01" db="EMBL/GenBank/DDBJ databases">
        <authorList>
            <person name="Chen W.-M."/>
        </authorList>
    </citation>
    <scope>NUCLEOTIDE SEQUENCE [LARGE SCALE GENOMIC DNA]</scope>
    <source>
        <strain evidence="2 3">CCP-18</strain>
    </source>
</reference>
<feature type="transmembrane region" description="Helical" evidence="1">
    <location>
        <begin position="195"/>
        <end position="221"/>
    </location>
</feature>
<feature type="transmembrane region" description="Helical" evidence="1">
    <location>
        <begin position="83"/>
        <end position="103"/>
    </location>
</feature>
<dbReference type="Proteomes" id="UP000288587">
    <property type="component" value="Unassembled WGS sequence"/>
</dbReference>
<organism evidence="2 3">
    <name type="scientific">Inhella crocodyli</name>
    <dbReference type="NCBI Taxonomy" id="2499851"/>
    <lineage>
        <taxon>Bacteria</taxon>
        <taxon>Pseudomonadati</taxon>
        <taxon>Pseudomonadota</taxon>
        <taxon>Betaproteobacteria</taxon>
        <taxon>Burkholderiales</taxon>
        <taxon>Sphaerotilaceae</taxon>
        <taxon>Inhella</taxon>
    </lineage>
</organism>
<dbReference type="InterPro" id="IPR022134">
    <property type="entry name" value="DUF3667"/>
</dbReference>